<organism evidence="3 4">
    <name type="scientific">Symbiodinium natans</name>
    <dbReference type="NCBI Taxonomy" id="878477"/>
    <lineage>
        <taxon>Eukaryota</taxon>
        <taxon>Sar</taxon>
        <taxon>Alveolata</taxon>
        <taxon>Dinophyceae</taxon>
        <taxon>Suessiales</taxon>
        <taxon>Symbiodiniaceae</taxon>
        <taxon>Symbiodinium</taxon>
    </lineage>
</organism>
<keyword evidence="4" id="KW-1185">Reference proteome</keyword>
<name>A0A812G6R5_9DINO</name>
<dbReference type="EMBL" id="CAJNDS010000002">
    <property type="protein sequence ID" value="CAE6911806.1"/>
    <property type="molecule type" value="Genomic_DNA"/>
</dbReference>
<accession>A0A812G6R5</accession>
<feature type="region of interest" description="Disordered" evidence="1">
    <location>
        <begin position="1"/>
        <end position="48"/>
    </location>
</feature>
<feature type="region of interest" description="Disordered" evidence="1">
    <location>
        <begin position="452"/>
        <end position="480"/>
    </location>
</feature>
<evidence type="ECO:0000313" key="3">
    <source>
        <dbReference type="EMBL" id="CAE6911806.1"/>
    </source>
</evidence>
<evidence type="ECO:0000256" key="1">
    <source>
        <dbReference type="SAM" id="MobiDB-lite"/>
    </source>
</evidence>
<keyword evidence="2" id="KW-0472">Membrane</keyword>
<dbReference type="Proteomes" id="UP000604046">
    <property type="component" value="Unassembled WGS sequence"/>
</dbReference>
<evidence type="ECO:0000313" key="4">
    <source>
        <dbReference type="Proteomes" id="UP000604046"/>
    </source>
</evidence>
<feature type="transmembrane region" description="Helical" evidence="2">
    <location>
        <begin position="208"/>
        <end position="228"/>
    </location>
</feature>
<feature type="compositionally biased region" description="Low complexity" evidence="1">
    <location>
        <begin position="469"/>
        <end position="479"/>
    </location>
</feature>
<comment type="caution">
    <text evidence="3">The sequence shown here is derived from an EMBL/GenBank/DDBJ whole genome shotgun (WGS) entry which is preliminary data.</text>
</comment>
<feature type="compositionally biased region" description="Basic and acidic residues" evidence="1">
    <location>
        <begin position="1"/>
        <end position="13"/>
    </location>
</feature>
<proteinExistence type="predicted"/>
<feature type="transmembrane region" description="Helical" evidence="2">
    <location>
        <begin position="105"/>
        <end position="124"/>
    </location>
</feature>
<feature type="transmembrane region" description="Helical" evidence="2">
    <location>
        <begin position="234"/>
        <end position="252"/>
    </location>
</feature>
<feature type="transmembrane region" description="Helical" evidence="2">
    <location>
        <begin position="64"/>
        <end position="85"/>
    </location>
</feature>
<dbReference type="AlphaFoldDB" id="A0A812G6R5"/>
<evidence type="ECO:0000256" key="2">
    <source>
        <dbReference type="SAM" id="Phobius"/>
    </source>
</evidence>
<keyword evidence="2" id="KW-1133">Transmembrane helix</keyword>
<sequence length="573" mass="62824">MARVHPKETRSSGDSDAGGPAVHCPPTSSPASPDNSAPKVGDAESKESENFEHLREMKMCLPTASSTFIASMISSVLMFMGLIAFGLAEGPDLARPSWQTLICRFAGWIFLFVLPIMGLAGPSVRDFVLSGVAPEGWGCLTGHPAAWMQQILTFAVYAMLTFLPIREGQPLGFFLVFVFGNILSLPSGAVLVWLFGPSCICFRYARSVAPTCHMLPIVGFGILLSGYLVLRDAAGVWIGVLLPLLLTTYEYIGTQLAARNFTESFVTRPEVREQYPGTNQGIVISISTCTFHAMAEGARLTLLYIDHLQNKDSQPLLPIISSVVWNILLRLGCVDRTIHFVTRGWFKPKNASKFLRDAGYCMGYPRMGAVAALLLARLSLGNPAVLSETEGVLWVFIIGAELLEDLLSYVLWRAGIDFSPVKLFATDEEVEQMSEKKIVRRLSNLSQQASSDALAVVPQPPRKPTHATSSIDSTSSRGSAQHDLEMQHLATVESVKLEVRESHDFNYGPVDFGSLPFWAHLFPVVLSQFHTILAMIVLSDGLVYALGFCHHDDMSPQRGVLWWPLPDSGQMCT</sequence>
<keyword evidence="2" id="KW-0812">Transmembrane</keyword>
<reference evidence="3" key="1">
    <citation type="submission" date="2021-02" db="EMBL/GenBank/DDBJ databases">
        <authorList>
            <person name="Dougan E. K."/>
            <person name="Rhodes N."/>
            <person name="Thang M."/>
            <person name="Chan C."/>
        </authorList>
    </citation>
    <scope>NUCLEOTIDE SEQUENCE</scope>
</reference>
<feature type="transmembrane region" description="Helical" evidence="2">
    <location>
        <begin position="171"/>
        <end position="196"/>
    </location>
</feature>
<gene>
    <name evidence="3" type="ORF">SNAT2548_LOCUS136</name>
</gene>
<feature type="transmembrane region" description="Helical" evidence="2">
    <location>
        <begin position="145"/>
        <end position="165"/>
    </location>
</feature>
<protein>
    <submittedName>
        <fullName evidence="3">Uncharacterized protein</fullName>
    </submittedName>
</protein>